<dbReference type="STRING" id="366584.SAMN05216377_10933"/>
<keyword evidence="3" id="KW-1185">Reference proteome</keyword>
<sequence length="95" mass="10114">MARHAPKHGARRAAPVPELEPHDPELDSYLAALAPDPAATGSLSETLQVRLPGIQAEELRRVAAEQGVTPAALAATWLVERLGREEPPTGPLRTV</sequence>
<dbReference type="RefSeq" id="WP_093084436.1">
    <property type="nucleotide sequence ID" value="NZ_FNBE01000009.1"/>
</dbReference>
<protein>
    <submittedName>
        <fullName evidence="2">Uncharacterized protein</fullName>
    </submittedName>
</protein>
<name>A0A1G7RIJ2_PSEOR</name>
<dbReference type="EMBL" id="FNBE01000009">
    <property type="protein sequence ID" value="SDG10474.1"/>
    <property type="molecule type" value="Genomic_DNA"/>
</dbReference>
<feature type="region of interest" description="Disordered" evidence="1">
    <location>
        <begin position="1"/>
        <end position="26"/>
    </location>
</feature>
<feature type="compositionally biased region" description="Basic residues" evidence="1">
    <location>
        <begin position="1"/>
        <end position="11"/>
    </location>
</feature>
<reference evidence="2 3" key="1">
    <citation type="submission" date="2016-10" db="EMBL/GenBank/DDBJ databases">
        <authorList>
            <person name="de Groot N.N."/>
        </authorList>
    </citation>
    <scope>NUCLEOTIDE SEQUENCE [LARGE SCALE GENOMIC DNA]</scope>
    <source>
        <strain evidence="2 3">CGMCC 4.3143</strain>
    </source>
</reference>
<dbReference type="OrthoDB" id="5184166at2"/>
<dbReference type="Proteomes" id="UP000198967">
    <property type="component" value="Unassembled WGS sequence"/>
</dbReference>
<gene>
    <name evidence="2" type="ORF">SAMN05216377_10933</name>
</gene>
<organism evidence="2 3">
    <name type="scientific">Pseudonocardia oroxyli</name>
    <dbReference type="NCBI Taxonomy" id="366584"/>
    <lineage>
        <taxon>Bacteria</taxon>
        <taxon>Bacillati</taxon>
        <taxon>Actinomycetota</taxon>
        <taxon>Actinomycetes</taxon>
        <taxon>Pseudonocardiales</taxon>
        <taxon>Pseudonocardiaceae</taxon>
        <taxon>Pseudonocardia</taxon>
    </lineage>
</organism>
<evidence type="ECO:0000313" key="2">
    <source>
        <dbReference type="EMBL" id="SDG10474.1"/>
    </source>
</evidence>
<accession>A0A1G7RIJ2</accession>
<proteinExistence type="predicted"/>
<evidence type="ECO:0000256" key="1">
    <source>
        <dbReference type="SAM" id="MobiDB-lite"/>
    </source>
</evidence>
<dbReference type="AlphaFoldDB" id="A0A1G7RIJ2"/>
<evidence type="ECO:0000313" key="3">
    <source>
        <dbReference type="Proteomes" id="UP000198967"/>
    </source>
</evidence>